<evidence type="ECO:0000256" key="3">
    <source>
        <dbReference type="ARBA" id="ARBA00022741"/>
    </source>
</evidence>
<dbReference type="RefSeq" id="WP_071611198.1">
    <property type="nucleotide sequence ID" value="NZ_CP015756.1"/>
</dbReference>
<keyword evidence="3" id="KW-0547">Nucleotide-binding</keyword>
<dbReference type="Pfam" id="PF00005">
    <property type="entry name" value="ABC_tran"/>
    <property type="match status" value="1"/>
</dbReference>
<evidence type="ECO:0000256" key="2">
    <source>
        <dbReference type="ARBA" id="ARBA00022448"/>
    </source>
</evidence>
<gene>
    <name evidence="6" type="ORF">A7L45_01870</name>
</gene>
<dbReference type="SUPFAM" id="SSF52540">
    <property type="entry name" value="P-loop containing nucleoside triphosphate hydrolases"/>
    <property type="match status" value="1"/>
</dbReference>
<feature type="domain" description="ABC transporter" evidence="5">
    <location>
        <begin position="6"/>
        <end position="234"/>
    </location>
</feature>
<keyword evidence="2" id="KW-0813">Transport</keyword>
<dbReference type="PANTHER" id="PTHR43335">
    <property type="entry name" value="ABC TRANSPORTER, ATP-BINDING PROTEIN"/>
    <property type="match status" value="1"/>
</dbReference>
<dbReference type="PROSITE" id="PS50893">
    <property type="entry name" value="ABC_TRANSPORTER_2"/>
    <property type="match status" value="1"/>
</dbReference>
<reference evidence="7" key="1">
    <citation type="journal article" date="2016" name="Front. Microbiol.">
        <title>Complete Genome Sequence of Clostridium estertheticum DSM 8809, a Microbe Identified in Spoiled Vacuum Packed Beef.</title>
        <authorList>
            <person name="Yu Z."/>
            <person name="Gunn L."/>
            <person name="Brennan E."/>
            <person name="Reid R."/>
            <person name="Wall P.G."/>
            <person name="Gaora O.P."/>
            <person name="Hurley D."/>
            <person name="Bolton D."/>
            <person name="Fanning S."/>
        </authorList>
    </citation>
    <scope>NUCLEOTIDE SEQUENCE [LARGE SCALE GENOMIC DNA]</scope>
    <source>
        <strain evidence="7">DSM 8809</strain>
    </source>
</reference>
<dbReference type="PANTHER" id="PTHR43335:SF8">
    <property type="entry name" value="ABC TRANSPORTER, ATP-BINDING PROTEIN"/>
    <property type="match status" value="1"/>
</dbReference>
<evidence type="ECO:0000259" key="5">
    <source>
        <dbReference type="PROSITE" id="PS50893"/>
    </source>
</evidence>
<protein>
    <submittedName>
        <fullName evidence="6">Bacitracin ABC transporter ATP-binding protein</fullName>
    </submittedName>
</protein>
<evidence type="ECO:0000256" key="4">
    <source>
        <dbReference type="ARBA" id="ARBA00022840"/>
    </source>
</evidence>
<dbReference type="STRING" id="1552.A7L45_01870"/>
<proteinExistence type="inferred from homology"/>
<dbReference type="OrthoDB" id="9809205at2"/>
<dbReference type="InterPro" id="IPR003593">
    <property type="entry name" value="AAA+_ATPase"/>
</dbReference>
<dbReference type="KEGG" id="ceu:A7L45_01870"/>
<sequence length="308" mass="34798">MNDYVIETKQVTKAYGSLLALDHVNIHVKRGSIYGLVGDNGAGKSTLLKLLAGHSYATDGEIQLLGKYGEKELESTRKKIGCMIEQPSFFPNMTVEQILKYYCIQKGIPDRKKVDKMVKLMGITEKRNSKCKNLSMGQKQRLGLAIAIMGEPQLLVLDEPINGLDPSGIIEFRNLLHRLNEEKNITILLSSHILSELQQIATAYGFLNKGILIEEISSHALLEKCSDCIEITVSDVEKYSVLLERNFPKETYKIFSENNIRIDRPQNQAEAYSKLASENGIYITGMRTIQSSLEDYYMELKKRGEEKL</sequence>
<dbReference type="Proteomes" id="UP000182569">
    <property type="component" value="Chromosome"/>
</dbReference>
<keyword evidence="7" id="KW-1185">Reference proteome</keyword>
<keyword evidence="4 6" id="KW-0067">ATP-binding</keyword>
<comment type="similarity">
    <text evidence="1">Belongs to the ABC transporter superfamily.</text>
</comment>
<dbReference type="Gene3D" id="3.40.50.300">
    <property type="entry name" value="P-loop containing nucleotide triphosphate hydrolases"/>
    <property type="match status" value="1"/>
</dbReference>
<evidence type="ECO:0000313" key="6">
    <source>
        <dbReference type="EMBL" id="APC38902.1"/>
    </source>
</evidence>
<dbReference type="AlphaFoldDB" id="A0A1J0GDD0"/>
<dbReference type="InterPro" id="IPR003439">
    <property type="entry name" value="ABC_transporter-like_ATP-bd"/>
</dbReference>
<name>A0A1J0GDD0_9CLOT</name>
<dbReference type="SMART" id="SM00382">
    <property type="entry name" value="AAA"/>
    <property type="match status" value="1"/>
</dbReference>
<accession>A0A1J0GDD0</accession>
<organism evidence="6 7">
    <name type="scientific">Clostridium estertheticum subsp. estertheticum</name>
    <dbReference type="NCBI Taxonomy" id="1552"/>
    <lineage>
        <taxon>Bacteria</taxon>
        <taxon>Bacillati</taxon>
        <taxon>Bacillota</taxon>
        <taxon>Clostridia</taxon>
        <taxon>Eubacteriales</taxon>
        <taxon>Clostridiaceae</taxon>
        <taxon>Clostridium</taxon>
    </lineage>
</organism>
<dbReference type="EMBL" id="CP015756">
    <property type="protein sequence ID" value="APC38902.1"/>
    <property type="molecule type" value="Genomic_DNA"/>
</dbReference>
<dbReference type="GO" id="GO:0016887">
    <property type="term" value="F:ATP hydrolysis activity"/>
    <property type="evidence" value="ECO:0007669"/>
    <property type="project" value="InterPro"/>
</dbReference>
<dbReference type="InterPro" id="IPR027417">
    <property type="entry name" value="P-loop_NTPase"/>
</dbReference>
<dbReference type="GO" id="GO:0005524">
    <property type="term" value="F:ATP binding"/>
    <property type="evidence" value="ECO:0007669"/>
    <property type="project" value="UniProtKB-KW"/>
</dbReference>
<evidence type="ECO:0000256" key="1">
    <source>
        <dbReference type="ARBA" id="ARBA00005417"/>
    </source>
</evidence>
<evidence type="ECO:0000313" key="7">
    <source>
        <dbReference type="Proteomes" id="UP000182569"/>
    </source>
</evidence>